<comment type="caution">
    <text evidence="1">The sequence shown here is derived from an EMBL/GenBank/DDBJ whole genome shotgun (WGS) entry which is preliminary data.</text>
</comment>
<sequence>MEYRPATLRLAAGELDYLLDLVRAGSRDSQEARVLQSITPTHEPGVFAVTPGPFVGRLGLPSGRWIDFRSRFPFGDVVELIWRSGRRPVLTGTLPADAGARHFLIDVIALAYAGEVEHLVGRGLAKGYEPVRHERPPYPGRIDVAHHIGRLAARPDRLATVARRLTVDIQENRALAAALDVLTRVPLAREAATRLAALGPAVRRVSRESWRADDIGRIRLTNLTAHYREALALAEVILRSQSMAPTSAGLAGGSLLFHMPKVWENYVERWLRQQWPGSEIKAPHKFRLTNDGQSAEADATVWDGDRLVALYDAKYKWPDHAPDRADVYQMVTYCERLGLTECTLVYPVASARPAVTVGSRTVWVLGLMPSLEEG</sequence>
<dbReference type="Pfam" id="PF10117">
    <property type="entry name" value="McrBC"/>
    <property type="match status" value="1"/>
</dbReference>
<dbReference type="RefSeq" id="WP_169516238.1">
    <property type="nucleotide sequence ID" value="NZ_JBIAZU010000001.1"/>
</dbReference>
<protein>
    <submittedName>
        <fullName evidence="1">McrC family protein</fullName>
    </submittedName>
</protein>
<keyword evidence="2" id="KW-1185">Reference proteome</keyword>
<dbReference type="PANTHER" id="PTHR38733">
    <property type="entry name" value="PROTEIN MCRC"/>
    <property type="match status" value="1"/>
</dbReference>
<proteinExistence type="predicted"/>
<organism evidence="1 2">
    <name type="scientific">Paractinoplanes globisporus</name>
    <dbReference type="NCBI Taxonomy" id="113565"/>
    <lineage>
        <taxon>Bacteria</taxon>
        <taxon>Bacillati</taxon>
        <taxon>Actinomycetota</taxon>
        <taxon>Actinomycetes</taxon>
        <taxon>Micromonosporales</taxon>
        <taxon>Micromonosporaceae</taxon>
        <taxon>Paractinoplanes</taxon>
    </lineage>
</organism>
<evidence type="ECO:0000313" key="2">
    <source>
        <dbReference type="Proteomes" id="UP001602245"/>
    </source>
</evidence>
<gene>
    <name evidence="1" type="ORF">ACFY35_05005</name>
</gene>
<dbReference type="InterPro" id="IPR019292">
    <property type="entry name" value="McrC"/>
</dbReference>
<dbReference type="PANTHER" id="PTHR38733:SF1">
    <property type="entry name" value="TYPE IV METHYL-DIRECTED RESTRICTION ENZYME ECOKMCRBC"/>
    <property type="match status" value="1"/>
</dbReference>
<evidence type="ECO:0000313" key="1">
    <source>
        <dbReference type="EMBL" id="MFF5288773.1"/>
    </source>
</evidence>
<dbReference type="Proteomes" id="UP001602245">
    <property type="component" value="Unassembled WGS sequence"/>
</dbReference>
<dbReference type="EMBL" id="JBIAZU010000001">
    <property type="protein sequence ID" value="MFF5288773.1"/>
    <property type="molecule type" value="Genomic_DNA"/>
</dbReference>
<name>A0ABW6W6Z0_9ACTN</name>
<accession>A0ABW6W6Z0</accession>
<reference evidence="1 2" key="1">
    <citation type="submission" date="2024-10" db="EMBL/GenBank/DDBJ databases">
        <title>The Natural Products Discovery Center: Release of the First 8490 Sequenced Strains for Exploring Actinobacteria Biosynthetic Diversity.</title>
        <authorList>
            <person name="Kalkreuter E."/>
            <person name="Kautsar S.A."/>
            <person name="Yang D."/>
            <person name="Bader C.D."/>
            <person name="Teijaro C.N."/>
            <person name="Fluegel L."/>
            <person name="Davis C.M."/>
            <person name="Simpson J.R."/>
            <person name="Lauterbach L."/>
            <person name="Steele A.D."/>
            <person name="Gui C."/>
            <person name="Meng S."/>
            <person name="Li G."/>
            <person name="Viehrig K."/>
            <person name="Ye F."/>
            <person name="Su P."/>
            <person name="Kiefer A.F."/>
            <person name="Nichols A."/>
            <person name="Cepeda A.J."/>
            <person name="Yan W."/>
            <person name="Fan B."/>
            <person name="Jiang Y."/>
            <person name="Adhikari A."/>
            <person name="Zheng C.-J."/>
            <person name="Schuster L."/>
            <person name="Cowan T.M."/>
            <person name="Smanski M.J."/>
            <person name="Chevrette M.G."/>
            <person name="De Carvalho L.P.S."/>
            <person name="Shen B."/>
        </authorList>
    </citation>
    <scope>NUCLEOTIDE SEQUENCE [LARGE SCALE GENOMIC DNA]</scope>
    <source>
        <strain evidence="1 2">NPDC000087</strain>
    </source>
</reference>